<keyword evidence="4" id="KW-0804">Transcription</keyword>
<comment type="subunit">
    <text evidence="1">Self-associates forming complexes of several hundred monomers.</text>
</comment>
<sequence length="300" mass="34170">MSTGSKWNNGNPYGRCAKFSPHEKKFIRMMVEKYSHIVENKSSSNAEKNKAWDEITTLFNAEPDHTKRHIKHIKKCYENLKARDKVLNRISRMSSMNQELPDIINGNSISLQGVSMVRVPPQSNYSCQYVQNSPSVSVSNDEEDDSVLNYVDVVVTEDEGQHSEEYFNAPKGQTRYQQAAGPPISCLQAQRLSNQIKYEREKYLLEMEEMKYKVDLAKIKLMQAREELEFRRKKWKLEMDLLVLKSSGDGKVCSGNSIVSCVGGWENFVSDKGNVPGKGKIKLENSKHSSLGSKQETESD</sequence>
<dbReference type="KEGG" id="dci:103513794"/>
<feature type="region of interest" description="Disordered" evidence="6">
    <location>
        <begin position="271"/>
        <end position="300"/>
    </location>
</feature>
<dbReference type="AlphaFoldDB" id="A0A1S3D8V9"/>
<evidence type="ECO:0000256" key="2">
    <source>
        <dbReference type="ARBA" id="ARBA00016807"/>
    </source>
</evidence>
<dbReference type="GeneID" id="103513794"/>
<organism evidence="8 9">
    <name type="scientific">Diaphorina citri</name>
    <name type="common">Asian citrus psyllid</name>
    <dbReference type="NCBI Taxonomy" id="121845"/>
    <lineage>
        <taxon>Eukaryota</taxon>
        <taxon>Metazoa</taxon>
        <taxon>Ecdysozoa</taxon>
        <taxon>Arthropoda</taxon>
        <taxon>Hexapoda</taxon>
        <taxon>Insecta</taxon>
        <taxon>Pterygota</taxon>
        <taxon>Neoptera</taxon>
        <taxon>Paraneoptera</taxon>
        <taxon>Hemiptera</taxon>
        <taxon>Sternorrhyncha</taxon>
        <taxon>Psylloidea</taxon>
        <taxon>Psyllidae</taxon>
        <taxon>Diaphorininae</taxon>
        <taxon>Diaphorina</taxon>
    </lineage>
</organism>
<evidence type="ECO:0000256" key="1">
    <source>
        <dbReference type="ARBA" id="ARBA00011764"/>
    </source>
</evidence>
<protein>
    <recommendedName>
        <fullName evidence="2">Regulatory protein zeste</fullName>
    </recommendedName>
</protein>
<evidence type="ECO:0000256" key="4">
    <source>
        <dbReference type="ARBA" id="ARBA00023163"/>
    </source>
</evidence>
<name>A0A1S3D8V9_DIACI</name>
<evidence type="ECO:0000313" key="9">
    <source>
        <dbReference type="RefSeq" id="XP_008476863.1"/>
    </source>
</evidence>
<evidence type="ECO:0000313" key="8">
    <source>
        <dbReference type="Proteomes" id="UP000079169"/>
    </source>
</evidence>
<evidence type="ECO:0000256" key="3">
    <source>
        <dbReference type="ARBA" id="ARBA00023015"/>
    </source>
</evidence>
<proteinExistence type="predicted"/>
<dbReference type="OMA" id="HNITCVI"/>
<dbReference type="PaxDb" id="121845-A0A1S3D8V9"/>
<dbReference type="Proteomes" id="UP000079169">
    <property type="component" value="Unplaced"/>
</dbReference>
<dbReference type="InterPro" id="IPR028002">
    <property type="entry name" value="Myb_DNA-bind_5"/>
</dbReference>
<gene>
    <name evidence="9" type="primary">LOC103513794</name>
</gene>
<evidence type="ECO:0000256" key="6">
    <source>
        <dbReference type="SAM" id="MobiDB-lite"/>
    </source>
</evidence>
<comment type="function">
    <text evidence="5">Involved in transvection phenomena (= synapsis-dependent gene expression), where the synaptic pairing of chromosomes carrying genes with which zeste interacts influences the expression of these genes. Zeste binds to DNA and stimulates transcription from a nearby promoter.</text>
</comment>
<keyword evidence="8" id="KW-1185">Reference proteome</keyword>
<feature type="domain" description="Myb/SANT-like DNA-binding" evidence="7">
    <location>
        <begin position="15"/>
        <end position="85"/>
    </location>
</feature>
<dbReference type="RefSeq" id="XP_008476863.1">
    <property type="nucleotide sequence ID" value="XM_008478641.3"/>
</dbReference>
<keyword evidence="3" id="KW-0805">Transcription regulation</keyword>
<reference evidence="9" key="1">
    <citation type="submission" date="2025-08" db="UniProtKB">
        <authorList>
            <consortium name="RefSeq"/>
        </authorList>
    </citation>
    <scope>IDENTIFICATION</scope>
</reference>
<accession>A0A1S3D8V9</accession>
<evidence type="ECO:0000259" key="7">
    <source>
        <dbReference type="Pfam" id="PF13873"/>
    </source>
</evidence>
<evidence type="ECO:0000256" key="5">
    <source>
        <dbReference type="ARBA" id="ARBA00025466"/>
    </source>
</evidence>
<dbReference type="Pfam" id="PF13873">
    <property type="entry name" value="Myb_DNA-bind_5"/>
    <property type="match status" value="1"/>
</dbReference>